<dbReference type="EMBL" id="SJPR01000002">
    <property type="protein sequence ID" value="TWT97728.1"/>
    <property type="molecule type" value="Genomic_DNA"/>
</dbReference>
<dbReference type="PROSITE" id="PS50885">
    <property type="entry name" value="HAMP"/>
    <property type="match status" value="1"/>
</dbReference>
<evidence type="ECO:0000259" key="10">
    <source>
        <dbReference type="PROSITE" id="PS50109"/>
    </source>
</evidence>
<evidence type="ECO:0000256" key="5">
    <source>
        <dbReference type="ARBA" id="ARBA00022679"/>
    </source>
</evidence>
<evidence type="ECO:0000256" key="4">
    <source>
        <dbReference type="ARBA" id="ARBA00022553"/>
    </source>
</evidence>
<keyword evidence="8" id="KW-0067">ATP-binding</keyword>
<dbReference type="PANTHER" id="PTHR43065:SF10">
    <property type="entry name" value="PEROXIDE STRESS-ACTIVATED HISTIDINE KINASE MAK3"/>
    <property type="match status" value="1"/>
</dbReference>
<dbReference type="InterPro" id="IPR003660">
    <property type="entry name" value="HAMP_dom"/>
</dbReference>
<dbReference type="Gene3D" id="3.30.565.10">
    <property type="entry name" value="Histidine kinase-like ATPase, C-terminal domain"/>
    <property type="match status" value="1"/>
</dbReference>
<keyword evidence="13" id="KW-1185">Reference proteome</keyword>
<dbReference type="InterPro" id="IPR004358">
    <property type="entry name" value="Sig_transdc_His_kin-like_C"/>
</dbReference>
<evidence type="ECO:0000259" key="11">
    <source>
        <dbReference type="PROSITE" id="PS50885"/>
    </source>
</evidence>
<dbReference type="InterPro" id="IPR003594">
    <property type="entry name" value="HATPase_dom"/>
</dbReference>
<protein>
    <recommendedName>
        <fullName evidence="3">histidine kinase</fullName>
        <ecNumber evidence="3">2.7.13.3</ecNumber>
    </recommendedName>
</protein>
<proteinExistence type="predicted"/>
<dbReference type="GO" id="GO:0000160">
    <property type="term" value="P:phosphorelay signal transduction system"/>
    <property type="evidence" value="ECO:0007669"/>
    <property type="project" value="UniProtKB-KW"/>
</dbReference>
<evidence type="ECO:0000256" key="6">
    <source>
        <dbReference type="ARBA" id="ARBA00022741"/>
    </source>
</evidence>
<comment type="subcellular location">
    <subcellularLocation>
        <location evidence="2">Membrane</location>
    </subcellularLocation>
</comment>
<keyword evidence="7 12" id="KW-0418">Kinase</keyword>
<dbReference type="SUPFAM" id="SSF55874">
    <property type="entry name" value="ATPase domain of HSP90 chaperone/DNA topoisomerase II/histidine kinase"/>
    <property type="match status" value="1"/>
</dbReference>
<accession>A0A5C6AEI9</accession>
<evidence type="ECO:0000313" key="12">
    <source>
        <dbReference type="EMBL" id="TWT97728.1"/>
    </source>
</evidence>
<dbReference type="RefSeq" id="WP_197526427.1">
    <property type="nucleotide sequence ID" value="NZ_SJPR01000002.1"/>
</dbReference>
<feature type="domain" description="HAMP" evidence="11">
    <location>
        <begin position="182"/>
        <end position="234"/>
    </location>
</feature>
<dbReference type="GO" id="GO:0004673">
    <property type="term" value="F:protein histidine kinase activity"/>
    <property type="evidence" value="ECO:0007669"/>
    <property type="project" value="UniProtKB-EC"/>
</dbReference>
<dbReference type="PROSITE" id="PS50109">
    <property type="entry name" value="HIS_KIN"/>
    <property type="match status" value="1"/>
</dbReference>
<evidence type="ECO:0000313" key="13">
    <source>
        <dbReference type="Proteomes" id="UP000317421"/>
    </source>
</evidence>
<dbReference type="PANTHER" id="PTHR43065">
    <property type="entry name" value="SENSOR HISTIDINE KINASE"/>
    <property type="match status" value="1"/>
</dbReference>
<dbReference type="EC" id="2.7.13.3" evidence="3"/>
<evidence type="ECO:0000256" key="8">
    <source>
        <dbReference type="ARBA" id="ARBA00022840"/>
    </source>
</evidence>
<keyword evidence="5 12" id="KW-0808">Transferase</keyword>
<sequence>MRVPIRLQLMGPLLVVAAASLGVVALVYARIATTETRARMERQARGVAEVLSRSSFPLTDAVLSQMAGLAGAEFLLADRAGDRVASSGPRADAVLGSVRQTPIVTAPADVDLRRSVRSPAEVFFHSALRVSRPTADGDWRTLHLLVPKADYDAAWRDAFVPPLVVGVAAAGAIAAVTLVATGRISRLMAQIGAEVNRLADGDFRPVHVPQLDDESRDLALAVNRAASRLTDYEAKVRQTERLRTLATLGAGMAHEVRNAATGCRMAIDLHAGECPASPAGVAGGVAGGVASGLESLDIARKQLRLIEGRLKQFLSVGKTTSPEPPRIVDLNQVVREALELTGATTEHAGVAVPTDLPTTPCPVLGVAEELTHSVVNLLLNASEAASRRRALEGTPSRVCVRLVRLADTVELTVTDSGSGPDRAVADRIFDPFVSEKPEGVGLGLAVVQSAVEASGGNVAWDRIGDETRFVVRLPAATDPAAIEESLRG</sequence>
<evidence type="ECO:0000256" key="1">
    <source>
        <dbReference type="ARBA" id="ARBA00000085"/>
    </source>
</evidence>
<evidence type="ECO:0000256" key="3">
    <source>
        <dbReference type="ARBA" id="ARBA00012438"/>
    </source>
</evidence>
<dbReference type="SMART" id="SM00387">
    <property type="entry name" value="HATPase_c"/>
    <property type="match status" value="1"/>
</dbReference>
<dbReference type="InterPro" id="IPR005467">
    <property type="entry name" value="His_kinase_dom"/>
</dbReference>
<organism evidence="12 13">
    <name type="scientific">Botrimarina colliarenosi</name>
    <dbReference type="NCBI Taxonomy" id="2528001"/>
    <lineage>
        <taxon>Bacteria</taxon>
        <taxon>Pseudomonadati</taxon>
        <taxon>Planctomycetota</taxon>
        <taxon>Planctomycetia</taxon>
        <taxon>Pirellulales</taxon>
        <taxon>Lacipirellulaceae</taxon>
        <taxon>Botrimarina</taxon>
    </lineage>
</organism>
<evidence type="ECO:0000256" key="7">
    <source>
        <dbReference type="ARBA" id="ARBA00022777"/>
    </source>
</evidence>
<name>A0A5C6AEI9_9BACT</name>
<dbReference type="Proteomes" id="UP000317421">
    <property type="component" value="Unassembled WGS sequence"/>
</dbReference>
<feature type="domain" description="Histidine kinase" evidence="10">
    <location>
        <begin position="251"/>
        <end position="477"/>
    </location>
</feature>
<gene>
    <name evidence="12" type="primary">kinE_3</name>
    <name evidence="12" type="ORF">Pla108_18800</name>
</gene>
<evidence type="ECO:0000256" key="9">
    <source>
        <dbReference type="ARBA" id="ARBA00023012"/>
    </source>
</evidence>
<dbReference type="Gene3D" id="1.10.287.130">
    <property type="match status" value="1"/>
</dbReference>
<evidence type="ECO:0000256" key="2">
    <source>
        <dbReference type="ARBA" id="ARBA00004370"/>
    </source>
</evidence>
<dbReference type="PRINTS" id="PR00344">
    <property type="entry name" value="BCTRLSENSOR"/>
</dbReference>
<dbReference type="GO" id="GO:0016020">
    <property type="term" value="C:membrane"/>
    <property type="evidence" value="ECO:0007669"/>
    <property type="project" value="UniProtKB-SubCell"/>
</dbReference>
<dbReference type="Pfam" id="PF02518">
    <property type="entry name" value="HATPase_c"/>
    <property type="match status" value="1"/>
</dbReference>
<comment type="caution">
    <text evidence="12">The sequence shown here is derived from an EMBL/GenBank/DDBJ whole genome shotgun (WGS) entry which is preliminary data.</text>
</comment>
<reference evidence="12 13" key="1">
    <citation type="submission" date="2019-02" db="EMBL/GenBank/DDBJ databases">
        <title>Deep-cultivation of Planctomycetes and their phenomic and genomic characterization uncovers novel biology.</title>
        <authorList>
            <person name="Wiegand S."/>
            <person name="Jogler M."/>
            <person name="Boedeker C."/>
            <person name="Pinto D."/>
            <person name="Vollmers J."/>
            <person name="Rivas-Marin E."/>
            <person name="Kohn T."/>
            <person name="Peeters S.H."/>
            <person name="Heuer A."/>
            <person name="Rast P."/>
            <person name="Oberbeckmann S."/>
            <person name="Bunk B."/>
            <person name="Jeske O."/>
            <person name="Meyerdierks A."/>
            <person name="Storesund J.E."/>
            <person name="Kallscheuer N."/>
            <person name="Luecker S."/>
            <person name="Lage O.M."/>
            <person name="Pohl T."/>
            <person name="Merkel B.J."/>
            <person name="Hornburger P."/>
            <person name="Mueller R.-W."/>
            <person name="Bruemmer F."/>
            <person name="Labrenz M."/>
            <person name="Spormann A.M."/>
            <person name="Op Den Camp H."/>
            <person name="Overmann J."/>
            <person name="Amann R."/>
            <person name="Jetten M.S.M."/>
            <person name="Mascher T."/>
            <person name="Medema M.H."/>
            <person name="Devos D.P."/>
            <person name="Kaster A.-K."/>
            <person name="Ovreas L."/>
            <person name="Rohde M."/>
            <person name="Galperin M.Y."/>
            <person name="Jogler C."/>
        </authorList>
    </citation>
    <scope>NUCLEOTIDE SEQUENCE [LARGE SCALE GENOMIC DNA]</scope>
    <source>
        <strain evidence="12 13">Pla108</strain>
    </source>
</reference>
<dbReference type="AlphaFoldDB" id="A0A5C6AEI9"/>
<dbReference type="InterPro" id="IPR036890">
    <property type="entry name" value="HATPase_C_sf"/>
</dbReference>
<dbReference type="GO" id="GO:0005524">
    <property type="term" value="F:ATP binding"/>
    <property type="evidence" value="ECO:0007669"/>
    <property type="project" value="UniProtKB-KW"/>
</dbReference>
<keyword evidence="9" id="KW-0902">Two-component regulatory system</keyword>
<comment type="catalytic activity">
    <reaction evidence="1">
        <text>ATP + protein L-histidine = ADP + protein N-phospho-L-histidine.</text>
        <dbReference type="EC" id="2.7.13.3"/>
    </reaction>
</comment>
<keyword evidence="4" id="KW-0597">Phosphoprotein</keyword>
<keyword evidence="6" id="KW-0547">Nucleotide-binding</keyword>